<keyword evidence="2" id="KW-1185">Reference proteome</keyword>
<evidence type="ECO:0000313" key="1">
    <source>
        <dbReference type="EMBL" id="BEQ15159.1"/>
    </source>
</evidence>
<accession>A0AAU9EPT6</accession>
<evidence type="ECO:0000313" key="2">
    <source>
        <dbReference type="Proteomes" id="UP001366166"/>
    </source>
</evidence>
<dbReference type="AlphaFoldDB" id="A0AAU9EPT6"/>
<reference evidence="2" key="1">
    <citation type="journal article" date="2023" name="Arch. Microbiol.">
        <title>Desulfoferula mesophilus gen. nov. sp. nov., a mesophilic sulfate-reducing bacterium isolated from a brackish lake sediment.</title>
        <authorList>
            <person name="Watanabe T."/>
            <person name="Yabe T."/>
            <person name="Tsuji J.M."/>
            <person name="Fukui M."/>
        </authorList>
    </citation>
    <scope>NUCLEOTIDE SEQUENCE [LARGE SCALE GENOMIC DNA]</scope>
    <source>
        <strain evidence="2">12FAK</strain>
    </source>
</reference>
<protein>
    <submittedName>
        <fullName evidence="1">Uncharacterized protein</fullName>
    </submittedName>
</protein>
<name>A0AAU9EPT6_9BACT</name>
<sequence length="74" mass="8049">MPPVHSNSTEAIKELAGRMILRATQDLLHPEHSEGALAWLNGSDAKLTFQLCANVLGLDEEALRQAILKTADAR</sequence>
<proteinExistence type="predicted"/>
<dbReference type="KEGG" id="dmp:FAK_22250"/>
<dbReference type="EMBL" id="AP028679">
    <property type="protein sequence ID" value="BEQ15159.1"/>
    <property type="molecule type" value="Genomic_DNA"/>
</dbReference>
<organism evidence="1 2">
    <name type="scientific">Desulfoferula mesophila</name>
    <dbReference type="NCBI Taxonomy" id="3058419"/>
    <lineage>
        <taxon>Bacteria</taxon>
        <taxon>Pseudomonadati</taxon>
        <taxon>Thermodesulfobacteriota</taxon>
        <taxon>Desulfarculia</taxon>
        <taxon>Desulfarculales</taxon>
        <taxon>Desulfarculaceae</taxon>
        <taxon>Desulfoferula</taxon>
    </lineage>
</organism>
<dbReference type="Proteomes" id="UP001366166">
    <property type="component" value="Chromosome"/>
</dbReference>
<gene>
    <name evidence="1" type="ORF">FAK_22250</name>
</gene>